<sequence>MQNRMTEQKGAGNGKREEKEGNDCGNGLNDILVPFMVYYLVADIGMPVVIADVFDGISFITGFGCEKFVNQEV</sequence>
<reference evidence="2 3" key="1">
    <citation type="submission" date="2015-09" db="EMBL/GenBank/DDBJ databases">
        <authorList>
            <consortium name="Pathogen Informatics"/>
        </authorList>
    </citation>
    <scope>NUCLEOTIDE SEQUENCE [LARGE SCALE GENOMIC DNA]</scope>
    <source>
        <strain evidence="2 3">2789STDY5834960</strain>
    </source>
</reference>
<name>A0A173QVC8_9FIRM</name>
<dbReference type="EMBL" id="CYXZ01000001">
    <property type="protein sequence ID" value="CUM69570.1"/>
    <property type="molecule type" value="Genomic_DNA"/>
</dbReference>
<accession>A0A173QVC8</accession>
<dbReference type="AlphaFoldDB" id="A0A173QVC8"/>
<evidence type="ECO:0000256" key="1">
    <source>
        <dbReference type="SAM" id="MobiDB-lite"/>
    </source>
</evidence>
<evidence type="ECO:0000313" key="3">
    <source>
        <dbReference type="Proteomes" id="UP000095350"/>
    </source>
</evidence>
<protein>
    <recommendedName>
        <fullName evidence="4">Obg family GTPase CgtA</fullName>
    </recommendedName>
</protein>
<evidence type="ECO:0000313" key="2">
    <source>
        <dbReference type="EMBL" id="CUM69570.1"/>
    </source>
</evidence>
<evidence type="ECO:0008006" key="4">
    <source>
        <dbReference type="Google" id="ProtNLM"/>
    </source>
</evidence>
<dbReference type="RefSeq" id="WP_022111962.1">
    <property type="nucleotide sequence ID" value="NZ_JAAILV010000044.1"/>
</dbReference>
<dbReference type="Proteomes" id="UP000095350">
    <property type="component" value="Unassembled WGS sequence"/>
</dbReference>
<proteinExistence type="predicted"/>
<dbReference type="STRING" id="166486.ERS852572_00005"/>
<gene>
    <name evidence="2" type="ORF">ERS852572_00005</name>
</gene>
<feature type="region of interest" description="Disordered" evidence="1">
    <location>
        <begin position="1"/>
        <end position="24"/>
    </location>
</feature>
<dbReference type="PaxDb" id="166486-ERS852572_00005"/>
<organism evidence="2 3">
    <name type="scientific">Roseburia intestinalis</name>
    <dbReference type="NCBI Taxonomy" id="166486"/>
    <lineage>
        <taxon>Bacteria</taxon>
        <taxon>Bacillati</taxon>
        <taxon>Bacillota</taxon>
        <taxon>Clostridia</taxon>
        <taxon>Lachnospirales</taxon>
        <taxon>Lachnospiraceae</taxon>
        <taxon>Roseburia</taxon>
    </lineage>
</organism>